<reference evidence="6 7" key="1">
    <citation type="submission" date="2018-11" db="EMBL/GenBank/DDBJ databases">
        <title>Paraburkholderia sp. DHOA04, isolated from soil.</title>
        <authorList>
            <person name="Gao Z.-H."/>
            <person name="Qiu L.-H."/>
            <person name="Fu J.-C."/>
        </authorList>
    </citation>
    <scope>NUCLEOTIDE SEQUENCE [LARGE SCALE GENOMIC DNA]</scope>
    <source>
        <strain evidence="6 7">DHOA04</strain>
    </source>
</reference>
<comment type="caution">
    <text evidence="6">The sequence shown here is derived from an EMBL/GenBank/DDBJ whole genome shotgun (WGS) entry which is preliminary data.</text>
</comment>
<dbReference type="InterPro" id="IPR008258">
    <property type="entry name" value="Transglycosylase_SLT_dom_1"/>
</dbReference>
<feature type="signal peptide" evidence="4">
    <location>
        <begin position="1"/>
        <end position="22"/>
    </location>
</feature>
<accession>A0A3N6MQE3</accession>
<keyword evidence="3" id="KW-0472">Membrane</keyword>
<name>A0A3N6MQE3_9BURK</name>
<dbReference type="PANTHER" id="PTHR37423:SF2">
    <property type="entry name" value="MEMBRANE-BOUND LYTIC MUREIN TRANSGLYCOSYLASE C"/>
    <property type="match status" value="1"/>
</dbReference>
<evidence type="ECO:0000256" key="4">
    <source>
        <dbReference type="SAM" id="SignalP"/>
    </source>
</evidence>
<comment type="subcellular location">
    <subcellularLocation>
        <location evidence="1">Cell outer membrane</location>
        <topology evidence="1">Peripheral membrane protein</topology>
    </subcellularLocation>
</comment>
<dbReference type="RefSeq" id="WP_124151546.1">
    <property type="nucleotide sequence ID" value="NZ_RQIS01000008.1"/>
</dbReference>
<evidence type="ECO:0000259" key="5">
    <source>
        <dbReference type="SMART" id="SM00062"/>
    </source>
</evidence>
<keyword evidence="4" id="KW-0732">Signal</keyword>
<protein>
    <submittedName>
        <fullName evidence="6">Lytic transglycosylase F</fullName>
    </submittedName>
</protein>
<evidence type="ECO:0000313" key="6">
    <source>
        <dbReference type="EMBL" id="RQH06174.1"/>
    </source>
</evidence>
<dbReference type="InterPro" id="IPR023346">
    <property type="entry name" value="Lysozyme-like_dom_sf"/>
</dbReference>
<organism evidence="6 7">
    <name type="scientific">Paraburkholderia dinghuensis</name>
    <dbReference type="NCBI Taxonomy" id="2305225"/>
    <lineage>
        <taxon>Bacteria</taxon>
        <taxon>Pseudomonadati</taxon>
        <taxon>Pseudomonadota</taxon>
        <taxon>Betaproteobacteria</taxon>
        <taxon>Burkholderiales</taxon>
        <taxon>Burkholderiaceae</taxon>
        <taxon>Paraburkholderia</taxon>
    </lineage>
</organism>
<feature type="domain" description="Solute-binding protein family 3/N-terminal" evidence="5">
    <location>
        <begin position="59"/>
        <end position="298"/>
    </location>
</feature>
<evidence type="ECO:0000256" key="1">
    <source>
        <dbReference type="ARBA" id="ARBA00004339"/>
    </source>
</evidence>
<dbReference type="SUPFAM" id="SSF53955">
    <property type="entry name" value="Lysozyme-like"/>
    <property type="match status" value="1"/>
</dbReference>
<keyword evidence="7" id="KW-1185">Reference proteome</keyword>
<dbReference type="SMART" id="SM00062">
    <property type="entry name" value="PBPb"/>
    <property type="match status" value="1"/>
</dbReference>
<dbReference type="InterPro" id="IPR001638">
    <property type="entry name" value="Solute-binding_3/MltF_N"/>
</dbReference>
<dbReference type="GO" id="GO:0009279">
    <property type="term" value="C:cell outer membrane"/>
    <property type="evidence" value="ECO:0007669"/>
    <property type="project" value="UniProtKB-SubCell"/>
</dbReference>
<dbReference type="Pfam" id="PF00497">
    <property type="entry name" value="SBP_bac_3"/>
    <property type="match status" value="1"/>
</dbReference>
<evidence type="ECO:0000313" key="7">
    <source>
        <dbReference type="Proteomes" id="UP000272778"/>
    </source>
</evidence>
<sequence>MFKLFASLAYTIALLGAGSAGAAQHPAPASAAKPAPVRRLSVPTAPWQGDFNAMLERRQLRVLVPYSRTLYFIDKGHERGLTAELTRDFERYINKTYAKRLGKRPFTVLLIPTTRDRLLPNLNAGLGDIAAGNLTVTDERLKLVDFFTPPDRKPVRELVVTGPQSPALSTLDDMAGKTVHVRRSSSYYESLAALDSQLRGRGKPPLKIVLLPDALEDEDALEMLNAGLLQILVVDDWKVNLWAQVLPNITVHDNLSVRTEGYTGWAMRKNSPQLRDAIAEFFLKHVKKQGIEEYRLEMYMRHFRQIRNNDEVEELRRFEQTVAIFQTYGREYGFDPLMLAAQGFQESQLKQSARSRAGAVGIMQITPATGRQMNVGNIHVTESNIHAGAKYMDQLMTRYFPDAHFSGDDRSLFAFASYNAGPSKIARMRDEALQLRLDPDKWFNNVEIVVAEKIGMETPTYVRNIYKNYVSYRLITEAQAARAKAVGTVRR</sequence>
<feature type="chain" id="PRO_5018316676" evidence="4">
    <location>
        <begin position="23"/>
        <end position="491"/>
    </location>
</feature>
<evidence type="ECO:0000256" key="3">
    <source>
        <dbReference type="ARBA" id="ARBA00023237"/>
    </source>
</evidence>
<dbReference type="Pfam" id="PF01464">
    <property type="entry name" value="SLT"/>
    <property type="match status" value="1"/>
</dbReference>
<keyword evidence="3" id="KW-0998">Cell outer membrane</keyword>
<dbReference type="PANTHER" id="PTHR37423">
    <property type="entry name" value="SOLUBLE LYTIC MUREIN TRANSGLYCOSYLASE-RELATED"/>
    <property type="match status" value="1"/>
</dbReference>
<dbReference type="Proteomes" id="UP000272778">
    <property type="component" value="Unassembled WGS sequence"/>
</dbReference>
<dbReference type="CDD" id="cd13403">
    <property type="entry name" value="MLTF-like"/>
    <property type="match status" value="1"/>
</dbReference>
<dbReference type="SUPFAM" id="SSF53850">
    <property type="entry name" value="Periplasmic binding protein-like II"/>
    <property type="match status" value="1"/>
</dbReference>
<dbReference type="Gene3D" id="3.40.190.10">
    <property type="entry name" value="Periplasmic binding protein-like II"/>
    <property type="match status" value="2"/>
</dbReference>
<dbReference type="EMBL" id="RQIS01000008">
    <property type="protein sequence ID" value="RQH06174.1"/>
    <property type="molecule type" value="Genomic_DNA"/>
</dbReference>
<evidence type="ECO:0000256" key="2">
    <source>
        <dbReference type="ARBA" id="ARBA00007734"/>
    </source>
</evidence>
<dbReference type="AlphaFoldDB" id="A0A3N6MQE3"/>
<gene>
    <name evidence="6" type="ORF">D1Y85_12350</name>
</gene>
<dbReference type="CDD" id="cd01009">
    <property type="entry name" value="PBP2_YfhD_N"/>
    <property type="match status" value="1"/>
</dbReference>
<dbReference type="OrthoDB" id="9815002at2"/>
<dbReference type="Gene3D" id="1.10.530.10">
    <property type="match status" value="1"/>
</dbReference>
<proteinExistence type="inferred from homology"/>
<comment type="similarity">
    <text evidence="2">Belongs to the transglycosylase Slt family.</text>
</comment>